<accession>A0A8D8EX56</accession>
<dbReference type="EMBL" id="HBUE01013165">
    <property type="protein sequence ID" value="CAG6449428.1"/>
    <property type="molecule type" value="Transcribed_RNA"/>
</dbReference>
<organism evidence="2">
    <name type="scientific">Culex pipiens</name>
    <name type="common">House mosquito</name>
    <dbReference type="NCBI Taxonomy" id="7175"/>
    <lineage>
        <taxon>Eukaryota</taxon>
        <taxon>Metazoa</taxon>
        <taxon>Ecdysozoa</taxon>
        <taxon>Arthropoda</taxon>
        <taxon>Hexapoda</taxon>
        <taxon>Insecta</taxon>
        <taxon>Pterygota</taxon>
        <taxon>Neoptera</taxon>
        <taxon>Endopterygota</taxon>
        <taxon>Diptera</taxon>
        <taxon>Nematocera</taxon>
        <taxon>Culicoidea</taxon>
        <taxon>Culicidae</taxon>
        <taxon>Culicinae</taxon>
        <taxon>Culicini</taxon>
        <taxon>Culex</taxon>
        <taxon>Culex</taxon>
    </lineage>
</organism>
<protein>
    <submittedName>
        <fullName evidence="2">(northern house mosquito) hypothetical protein</fullName>
    </submittedName>
</protein>
<reference evidence="2" key="1">
    <citation type="submission" date="2021-05" db="EMBL/GenBank/DDBJ databases">
        <authorList>
            <person name="Alioto T."/>
            <person name="Alioto T."/>
            <person name="Gomez Garrido J."/>
        </authorList>
    </citation>
    <scope>NUCLEOTIDE SEQUENCE</scope>
</reference>
<proteinExistence type="predicted"/>
<evidence type="ECO:0000313" key="2">
    <source>
        <dbReference type="EMBL" id="CAG6449428.1"/>
    </source>
</evidence>
<evidence type="ECO:0000256" key="1">
    <source>
        <dbReference type="SAM" id="MobiDB-lite"/>
    </source>
</evidence>
<feature type="region of interest" description="Disordered" evidence="1">
    <location>
        <begin position="1"/>
        <end position="22"/>
    </location>
</feature>
<name>A0A8D8EX56_CULPI</name>
<sequence length="117" mass="13422">MQKQKTYIPPPTNVAPSGLPKTKNEMFVQPSLYLPDNPDSGWGKNCWRRKFFLSFCILRHSGNWIATFASWKSGQSILPDHFGKIDISSSWQKWTTTTPGPSEKKKQICHFHQLENG</sequence>
<dbReference type="AlphaFoldDB" id="A0A8D8EX56"/>